<dbReference type="Gene3D" id="3.40.50.720">
    <property type="entry name" value="NAD(P)-binding Rossmann-like Domain"/>
    <property type="match status" value="1"/>
</dbReference>
<organism evidence="3 4">
    <name type="scientific">Chloracidobacterium thermophilum (strain B)</name>
    <dbReference type="NCBI Taxonomy" id="981222"/>
    <lineage>
        <taxon>Bacteria</taxon>
        <taxon>Pseudomonadati</taxon>
        <taxon>Acidobacteriota</taxon>
        <taxon>Terriglobia</taxon>
        <taxon>Terriglobales</taxon>
        <taxon>Acidobacteriaceae</taxon>
        <taxon>Chloracidobacterium</taxon>
    </lineage>
</organism>
<keyword evidence="4" id="KW-1185">Reference proteome</keyword>
<evidence type="ECO:0000313" key="4">
    <source>
        <dbReference type="Proteomes" id="UP000006791"/>
    </source>
</evidence>
<accession>G2LL03</accession>
<feature type="domain" description="XdhC Rossmann" evidence="2">
    <location>
        <begin position="212"/>
        <end position="353"/>
    </location>
</feature>
<dbReference type="InterPro" id="IPR027051">
    <property type="entry name" value="XdhC_Rossmann_dom"/>
</dbReference>
<dbReference type="PANTHER" id="PTHR30388">
    <property type="entry name" value="ALDEHYDE OXIDOREDUCTASE MOLYBDENUM COFACTOR ASSEMBLY PROTEIN"/>
    <property type="match status" value="1"/>
</dbReference>
<dbReference type="Pfam" id="PF02625">
    <property type="entry name" value="XdhC_CoxI"/>
    <property type="match status" value="1"/>
</dbReference>
<dbReference type="InterPro" id="IPR003777">
    <property type="entry name" value="XdhC_CoxI"/>
</dbReference>
<feature type="domain" description="XdhC- CoxI" evidence="1">
    <location>
        <begin position="22"/>
        <end position="82"/>
    </location>
</feature>
<dbReference type="Proteomes" id="UP000006791">
    <property type="component" value="Chromosome 2"/>
</dbReference>
<dbReference type="AlphaFoldDB" id="G2LL03"/>
<dbReference type="STRING" id="981222.Cabther_B0356"/>
<evidence type="ECO:0000259" key="1">
    <source>
        <dbReference type="Pfam" id="PF02625"/>
    </source>
</evidence>
<dbReference type="HOGENOM" id="CLU_041115_1_1_0"/>
<reference evidence="3 4" key="1">
    <citation type="journal article" date="2012" name="Environ. Microbiol.">
        <title>Complete genome of Candidatus Chloracidobacterium thermophilum, a chlorophyll-based photoheterotroph belonging to the phylum Acidobacteria.</title>
        <authorList>
            <person name="Garcia Costas A.M."/>
            <person name="Liu Z."/>
            <person name="Tomsho L.P."/>
            <person name="Schuster S.C."/>
            <person name="Ward D.M."/>
            <person name="Bryant D.A."/>
        </authorList>
    </citation>
    <scope>NUCLEOTIDE SEQUENCE [LARGE SCALE GENOMIC DNA]</scope>
    <source>
        <strain evidence="3 4">B</strain>
    </source>
</reference>
<sequence>MSELDVLLMALRRFTSPAPCHLALATVVSVTGSFYRRPGARMLIAETGETVGNISGGCLEPDLIERAQAILASGKAQLVSYDLHDVATDTTWGPALGCEGETLIYIEPFHANQSHHPLDLLALTRATGEDAALAHVFQAEGEFAGRAGFRLLHTADTPEANGAPIEQAGWIRQLHFELRTCLSERRSRQMTYTTARGSLRAFVEFLPAPLQLTILGAGDDALPLAQLADRLGWHVTVADWRPALATPERFPTARQVLVVPTVNDLPLRAQDHVVVMTHHYPSDKAIVRRLAAVQPRYVGLLGPRRRTERMLAELADEGCRVAPEIVEAWHFPVGLDLGAETPVEVAVSIVAEILAVANRRNGQFLRQREAPIHTPLPVSSSLSP</sequence>
<evidence type="ECO:0000259" key="2">
    <source>
        <dbReference type="Pfam" id="PF13478"/>
    </source>
</evidence>
<proteinExistence type="predicted"/>
<protein>
    <submittedName>
        <fullName evidence="3">Xanthine and CO dehydrogenases maturation factor, XdhC/CoxF family</fullName>
    </submittedName>
</protein>
<evidence type="ECO:0000313" key="3">
    <source>
        <dbReference type="EMBL" id="AEP13358.1"/>
    </source>
</evidence>
<dbReference type="PANTHER" id="PTHR30388:SF6">
    <property type="entry name" value="XANTHINE DEHYDROGENASE SUBUNIT A-RELATED"/>
    <property type="match status" value="1"/>
</dbReference>
<dbReference type="OrthoDB" id="9773039at2"/>
<dbReference type="RefSeq" id="WP_014101096.1">
    <property type="nucleotide sequence ID" value="NC_016025.1"/>
</dbReference>
<gene>
    <name evidence="3" type="ordered locus">Cabther_B0356</name>
</gene>
<dbReference type="EMBL" id="CP002515">
    <property type="protein sequence ID" value="AEP13358.1"/>
    <property type="molecule type" value="Genomic_DNA"/>
</dbReference>
<dbReference type="InterPro" id="IPR052698">
    <property type="entry name" value="MoCofactor_Util/Proc"/>
</dbReference>
<dbReference type="Pfam" id="PF13478">
    <property type="entry name" value="XdhC_C"/>
    <property type="match status" value="1"/>
</dbReference>
<dbReference type="KEGG" id="ctm:Cabther_B0356"/>
<name>G2LL03_CHLTF</name>